<evidence type="ECO:0000256" key="2">
    <source>
        <dbReference type="ARBA" id="ARBA00022603"/>
    </source>
</evidence>
<evidence type="ECO:0000259" key="4">
    <source>
        <dbReference type="Pfam" id="PF08241"/>
    </source>
</evidence>
<dbReference type="GO" id="GO:0032259">
    <property type="term" value="P:methylation"/>
    <property type="evidence" value="ECO:0007669"/>
    <property type="project" value="UniProtKB-KW"/>
</dbReference>
<comment type="similarity">
    <text evidence="1">Belongs to the methyltransferase superfamily.</text>
</comment>
<dbReference type="GO" id="GO:0008757">
    <property type="term" value="F:S-adenosylmethionine-dependent methyltransferase activity"/>
    <property type="evidence" value="ECO:0007669"/>
    <property type="project" value="InterPro"/>
</dbReference>
<proteinExistence type="inferred from homology"/>
<dbReference type="Proteomes" id="UP000287171">
    <property type="component" value="Unassembled WGS sequence"/>
</dbReference>
<feature type="domain" description="Methyltransferase type 11" evidence="4">
    <location>
        <begin position="54"/>
        <end position="150"/>
    </location>
</feature>
<dbReference type="Gene3D" id="3.40.50.150">
    <property type="entry name" value="Vaccinia Virus protein VP39"/>
    <property type="match status" value="1"/>
</dbReference>
<reference evidence="6" key="1">
    <citation type="submission" date="2018-12" db="EMBL/GenBank/DDBJ databases">
        <title>Tengunoibacter tsumagoiensis gen. nov., sp. nov., Dictyobacter kobayashii sp. nov., D. alpinus sp. nov., and D. joshuensis sp. nov. and description of Dictyobacteraceae fam. nov. within the order Ktedonobacterales isolated from Tengu-no-mugimeshi.</title>
        <authorList>
            <person name="Wang C.M."/>
            <person name="Zheng Y."/>
            <person name="Sakai Y."/>
            <person name="Toyoda A."/>
            <person name="Minakuchi Y."/>
            <person name="Abe K."/>
            <person name="Yokota A."/>
            <person name="Yabe S."/>
        </authorList>
    </citation>
    <scope>NUCLEOTIDE SEQUENCE [LARGE SCALE GENOMIC DNA]</scope>
    <source>
        <strain evidence="6">Uno16</strain>
    </source>
</reference>
<sequence length="242" mass="27077">MSDITPFLLPGVHASPNIQKAPDIYEIENCAADPDHSIERVMATLASWHDKIVLDLGAGTGFHLARFHESAAHVFAVEPHDPSRLRAMARVAAAGLTRTSILTGSAEQILLPDKSVDMIHARFAYFFAPDCEPGLQEVARVIRPEGTVFIIDNDLRTGTFASWVRCSPWVGSTTPDEVEQFWAHHGFTLHRIASEWRFQSRADLEAVVSIEFPGELARQILHEHQGTSVEYHYCLYSRQYEG</sequence>
<keyword evidence="6" id="KW-1185">Reference proteome</keyword>
<dbReference type="RefSeq" id="WP_126631166.1">
    <property type="nucleotide sequence ID" value="NZ_BIFT01000002.1"/>
</dbReference>
<protein>
    <submittedName>
        <fullName evidence="5">Methyltransferase type 11</fullName>
    </submittedName>
</protein>
<dbReference type="InterPro" id="IPR013216">
    <property type="entry name" value="Methyltransf_11"/>
</dbReference>
<evidence type="ECO:0000256" key="1">
    <source>
        <dbReference type="ARBA" id="ARBA00008361"/>
    </source>
</evidence>
<gene>
    <name evidence="5" type="ORF">KDA_66580</name>
</gene>
<dbReference type="AlphaFoldDB" id="A0A402BIE8"/>
<dbReference type="CDD" id="cd02440">
    <property type="entry name" value="AdoMet_MTases"/>
    <property type="match status" value="1"/>
</dbReference>
<dbReference type="PANTHER" id="PTHR44942">
    <property type="entry name" value="METHYLTRANSF_11 DOMAIN-CONTAINING PROTEIN"/>
    <property type="match status" value="1"/>
</dbReference>
<dbReference type="SUPFAM" id="SSF53335">
    <property type="entry name" value="S-adenosyl-L-methionine-dependent methyltransferases"/>
    <property type="match status" value="1"/>
</dbReference>
<dbReference type="PANTHER" id="PTHR44942:SF4">
    <property type="entry name" value="METHYLTRANSFERASE TYPE 11 DOMAIN-CONTAINING PROTEIN"/>
    <property type="match status" value="1"/>
</dbReference>
<evidence type="ECO:0000313" key="6">
    <source>
        <dbReference type="Proteomes" id="UP000287171"/>
    </source>
</evidence>
<evidence type="ECO:0000313" key="5">
    <source>
        <dbReference type="EMBL" id="GCE31174.1"/>
    </source>
</evidence>
<dbReference type="EMBL" id="BIFT01000002">
    <property type="protein sequence ID" value="GCE31174.1"/>
    <property type="molecule type" value="Genomic_DNA"/>
</dbReference>
<dbReference type="InterPro" id="IPR029063">
    <property type="entry name" value="SAM-dependent_MTases_sf"/>
</dbReference>
<dbReference type="Pfam" id="PF08241">
    <property type="entry name" value="Methyltransf_11"/>
    <property type="match status" value="1"/>
</dbReference>
<keyword evidence="3 5" id="KW-0808">Transferase</keyword>
<organism evidence="5 6">
    <name type="scientific">Dictyobacter alpinus</name>
    <dbReference type="NCBI Taxonomy" id="2014873"/>
    <lineage>
        <taxon>Bacteria</taxon>
        <taxon>Bacillati</taxon>
        <taxon>Chloroflexota</taxon>
        <taxon>Ktedonobacteria</taxon>
        <taxon>Ktedonobacterales</taxon>
        <taxon>Dictyobacteraceae</taxon>
        <taxon>Dictyobacter</taxon>
    </lineage>
</organism>
<dbReference type="OrthoDB" id="9797252at2"/>
<keyword evidence="2 5" id="KW-0489">Methyltransferase</keyword>
<evidence type="ECO:0000256" key="3">
    <source>
        <dbReference type="ARBA" id="ARBA00022679"/>
    </source>
</evidence>
<dbReference type="InterPro" id="IPR051052">
    <property type="entry name" value="Diverse_substrate_MTase"/>
</dbReference>
<accession>A0A402BIE8</accession>
<name>A0A402BIE8_9CHLR</name>
<comment type="caution">
    <text evidence="5">The sequence shown here is derived from an EMBL/GenBank/DDBJ whole genome shotgun (WGS) entry which is preliminary data.</text>
</comment>